<comment type="caution">
    <text evidence="6">The sequence shown here is derived from an EMBL/GenBank/DDBJ whole genome shotgun (WGS) entry which is preliminary data.</text>
</comment>
<evidence type="ECO:0000313" key="11">
    <source>
        <dbReference type="Proteomes" id="UP000309601"/>
    </source>
</evidence>
<dbReference type="InterPro" id="IPR051637">
    <property type="entry name" value="Ank_repeat_dom-contain_49"/>
</dbReference>
<dbReference type="EMBL" id="SPRW01000029">
    <property type="protein sequence ID" value="TIC64239.1"/>
    <property type="molecule type" value="Genomic_DNA"/>
</dbReference>
<dbReference type="SMART" id="SM00248">
    <property type="entry name" value="ANK"/>
    <property type="match status" value="2"/>
</dbReference>
<dbReference type="EMBL" id="SPRH01000016">
    <property type="protein sequence ID" value="TIC01629.1"/>
    <property type="molecule type" value="Genomic_DNA"/>
</dbReference>
<dbReference type="PANTHER" id="PTHR24180:SF57">
    <property type="entry name" value="ANKYRIN REPEAT DOMAIN-CONTAINING PROTEIN 39"/>
    <property type="match status" value="1"/>
</dbReference>
<evidence type="ECO:0000256" key="3">
    <source>
        <dbReference type="PROSITE-ProRule" id="PRU00023"/>
    </source>
</evidence>
<dbReference type="AlphaFoldDB" id="A0A4T0QCF6"/>
<evidence type="ECO:0000313" key="6">
    <source>
        <dbReference type="EMBL" id="TIC01629.1"/>
    </source>
</evidence>
<sequence>MVSDPSNDKNIWLGGSFEGNIERVQHLVEKCGVDVNSLDENSYSPIHAAVSYSHFELLDYLLSKGGDVNLLDDDGESPLFVVEDVDMAKHMVEKYHADTHLRNNDGRTPLEKLIDEDEHEEVQEYLKKVSPEPSNNTANISGDDFENTETGRQVAEIMRQAEQDGVDPEERLRELVTQSLLGQQE</sequence>
<dbReference type="Proteomes" id="UP000310685">
    <property type="component" value="Unassembled WGS sequence"/>
</dbReference>
<dbReference type="PANTHER" id="PTHR24180">
    <property type="entry name" value="CYCLIN-DEPENDENT KINASE INHIBITOR 2C-RELATED"/>
    <property type="match status" value="1"/>
</dbReference>
<dbReference type="SUPFAM" id="SSF48403">
    <property type="entry name" value="Ankyrin repeat"/>
    <property type="match status" value="1"/>
</dbReference>
<gene>
    <name evidence="8" type="ORF">E3Q02_02713</name>
    <name evidence="7" type="ORF">E3Q03_04208</name>
    <name evidence="6" type="ORF">E3Q17_01797</name>
    <name evidence="5" type="ORF">E3Q22_02797</name>
</gene>
<dbReference type="Proteomes" id="UP000309601">
    <property type="component" value="Unassembled WGS sequence"/>
</dbReference>
<protein>
    <submittedName>
        <fullName evidence="6">Ankyrin</fullName>
    </submittedName>
</protein>
<reference evidence="9 10" key="1">
    <citation type="submission" date="2019-03" db="EMBL/GenBank/DDBJ databases">
        <title>Sequencing 25 genomes of Wallemia mellicola.</title>
        <authorList>
            <person name="Gostincar C."/>
        </authorList>
    </citation>
    <scope>NUCLEOTIDE SEQUENCE [LARGE SCALE GENOMIC DNA]</scope>
    <source>
        <strain evidence="6 10">EXF-1262</strain>
        <strain evidence="8 11">EXF-1274</strain>
        <strain evidence="7 9">EXF-1277</strain>
        <strain evidence="5 12">EXF-6152</strain>
    </source>
</reference>
<name>A0A4T0QCF6_9BASI</name>
<dbReference type="OrthoDB" id="19174at2759"/>
<dbReference type="PROSITE" id="PS50088">
    <property type="entry name" value="ANK_REPEAT"/>
    <property type="match status" value="1"/>
</dbReference>
<dbReference type="Proteomes" id="UP000307169">
    <property type="component" value="Unassembled WGS sequence"/>
</dbReference>
<dbReference type="PROSITE" id="PS50297">
    <property type="entry name" value="ANK_REP_REGION"/>
    <property type="match status" value="1"/>
</dbReference>
<dbReference type="Gene3D" id="1.25.40.20">
    <property type="entry name" value="Ankyrin repeat-containing domain"/>
    <property type="match status" value="1"/>
</dbReference>
<evidence type="ECO:0000313" key="9">
    <source>
        <dbReference type="Proteomes" id="UP000305362"/>
    </source>
</evidence>
<dbReference type="EMBL" id="SPRV01000083">
    <property type="protein sequence ID" value="TIC58591.1"/>
    <property type="molecule type" value="Genomic_DNA"/>
</dbReference>
<dbReference type="EMBL" id="SPRC01000029">
    <property type="protein sequence ID" value="TIB78092.1"/>
    <property type="molecule type" value="Genomic_DNA"/>
</dbReference>
<keyword evidence="1" id="KW-0677">Repeat</keyword>
<dbReference type="Pfam" id="PF13857">
    <property type="entry name" value="Ank_5"/>
    <property type="match status" value="1"/>
</dbReference>
<keyword evidence="2 3" id="KW-0040">ANK repeat</keyword>
<accession>A0A4T0QCF6</accession>
<evidence type="ECO:0000313" key="12">
    <source>
        <dbReference type="Proteomes" id="UP000310685"/>
    </source>
</evidence>
<proteinExistence type="predicted"/>
<evidence type="ECO:0000313" key="10">
    <source>
        <dbReference type="Proteomes" id="UP000307169"/>
    </source>
</evidence>
<evidence type="ECO:0000256" key="4">
    <source>
        <dbReference type="SAM" id="MobiDB-lite"/>
    </source>
</evidence>
<evidence type="ECO:0000256" key="2">
    <source>
        <dbReference type="ARBA" id="ARBA00023043"/>
    </source>
</evidence>
<evidence type="ECO:0000313" key="5">
    <source>
        <dbReference type="EMBL" id="TIB78092.1"/>
    </source>
</evidence>
<dbReference type="InterPro" id="IPR036770">
    <property type="entry name" value="Ankyrin_rpt-contain_sf"/>
</dbReference>
<feature type="region of interest" description="Disordered" evidence="4">
    <location>
        <begin position="130"/>
        <end position="152"/>
    </location>
</feature>
<feature type="repeat" description="ANK" evidence="3">
    <location>
        <begin position="41"/>
        <end position="73"/>
    </location>
</feature>
<dbReference type="InterPro" id="IPR002110">
    <property type="entry name" value="Ankyrin_rpt"/>
</dbReference>
<dbReference type="Proteomes" id="UP000305362">
    <property type="component" value="Unassembled WGS sequence"/>
</dbReference>
<evidence type="ECO:0000256" key="1">
    <source>
        <dbReference type="ARBA" id="ARBA00022737"/>
    </source>
</evidence>
<evidence type="ECO:0000313" key="8">
    <source>
        <dbReference type="EMBL" id="TIC64239.1"/>
    </source>
</evidence>
<organism evidence="6 10">
    <name type="scientific">Wallemia mellicola</name>
    <dbReference type="NCBI Taxonomy" id="1708541"/>
    <lineage>
        <taxon>Eukaryota</taxon>
        <taxon>Fungi</taxon>
        <taxon>Dikarya</taxon>
        <taxon>Basidiomycota</taxon>
        <taxon>Wallemiomycotina</taxon>
        <taxon>Wallemiomycetes</taxon>
        <taxon>Wallemiales</taxon>
        <taxon>Wallemiaceae</taxon>
        <taxon>Wallemia</taxon>
    </lineage>
</organism>
<evidence type="ECO:0000313" key="7">
    <source>
        <dbReference type="EMBL" id="TIC58591.1"/>
    </source>
</evidence>